<dbReference type="AlphaFoldDB" id="A0A0E9WSU6"/>
<reference evidence="1" key="2">
    <citation type="journal article" date="2015" name="Fish Shellfish Immunol.">
        <title>Early steps in the European eel (Anguilla anguilla)-Vibrio vulnificus interaction in the gills: Role of the RtxA13 toxin.</title>
        <authorList>
            <person name="Callol A."/>
            <person name="Pajuelo D."/>
            <person name="Ebbesson L."/>
            <person name="Teles M."/>
            <person name="MacKenzie S."/>
            <person name="Amaro C."/>
        </authorList>
    </citation>
    <scope>NUCLEOTIDE SEQUENCE</scope>
</reference>
<sequence length="62" mass="6976">MELETRTAHVPCVRARAHVHGIDLPFPPLNHCRIPERETKVIVGNTVIGFVEKGGNQKNNYD</sequence>
<proteinExistence type="predicted"/>
<protein>
    <submittedName>
        <fullName evidence="1">Uncharacterized protein</fullName>
    </submittedName>
</protein>
<reference evidence="1" key="1">
    <citation type="submission" date="2014-11" db="EMBL/GenBank/DDBJ databases">
        <authorList>
            <person name="Amaro Gonzalez C."/>
        </authorList>
    </citation>
    <scope>NUCLEOTIDE SEQUENCE</scope>
</reference>
<accession>A0A0E9WSU6</accession>
<evidence type="ECO:0000313" key="1">
    <source>
        <dbReference type="EMBL" id="JAH92620.1"/>
    </source>
</evidence>
<name>A0A0E9WSU6_ANGAN</name>
<organism evidence="1">
    <name type="scientific">Anguilla anguilla</name>
    <name type="common">European freshwater eel</name>
    <name type="synonym">Muraena anguilla</name>
    <dbReference type="NCBI Taxonomy" id="7936"/>
    <lineage>
        <taxon>Eukaryota</taxon>
        <taxon>Metazoa</taxon>
        <taxon>Chordata</taxon>
        <taxon>Craniata</taxon>
        <taxon>Vertebrata</taxon>
        <taxon>Euteleostomi</taxon>
        <taxon>Actinopterygii</taxon>
        <taxon>Neopterygii</taxon>
        <taxon>Teleostei</taxon>
        <taxon>Anguilliformes</taxon>
        <taxon>Anguillidae</taxon>
        <taxon>Anguilla</taxon>
    </lineage>
</organism>
<dbReference type="EMBL" id="GBXM01015957">
    <property type="protein sequence ID" value="JAH92620.1"/>
    <property type="molecule type" value="Transcribed_RNA"/>
</dbReference>